<name>A0A0G4G956_VITBC</name>
<keyword evidence="2" id="KW-1185">Reference proteome</keyword>
<dbReference type="OrthoDB" id="414854at2759"/>
<proteinExistence type="predicted"/>
<evidence type="ECO:0000313" key="2">
    <source>
        <dbReference type="Proteomes" id="UP000041254"/>
    </source>
</evidence>
<dbReference type="VEuPathDB" id="CryptoDB:Vbra_3283"/>
<reference evidence="1 2" key="1">
    <citation type="submission" date="2014-11" db="EMBL/GenBank/DDBJ databases">
        <authorList>
            <person name="Zhu J."/>
            <person name="Qi W."/>
            <person name="Song R."/>
        </authorList>
    </citation>
    <scope>NUCLEOTIDE SEQUENCE [LARGE SCALE GENOMIC DNA]</scope>
</reference>
<organism evidence="1 2">
    <name type="scientific">Vitrella brassicaformis (strain CCMP3155)</name>
    <dbReference type="NCBI Taxonomy" id="1169540"/>
    <lineage>
        <taxon>Eukaryota</taxon>
        <taxon>Sar</taxon>
        <taxon>Alveolata</taxon>
        <taxon>Colpodellida</taxon>
        <taxon>Vitrellaceae</taxon>
        <taxon>Vitrella</taxon>
    </lineage>
</organism>
<evidence type="ECO:0000313" key="1">
    <source>
        <dbReference type="EMBL" id="CEM25108.1"/>
    </source>
</evidence>
<accession>A0A0G4G956</accession>
<sequence>MTKDGVRDKIARTVVADERDESSEGMVLAKKHNVSKAPFFVVEDGSKVSVYEVYFTLKKEVLGEQTSSASKSEEIARDFLKM</sequence>
<evidence type="ECO:0008006" key="3">
    <source>
        <dbReference type="Google" id="ProtNLM"/>
    </source>
</evidence>
<dbReference type="EMBL" id="CDMY01000592">
    <property type="protein sequence ID" value="CEM25108.1"/>
    <property type="molecule type" value="Genomic_DNA"/>
</dbReference>
<protein>
    <recommendedName>
        <fullName evidence="3">Thioredoxin-like fold domain-containing protein</fullName>
    </recommendedName>
</protein>
<gene>
    <name evidence="1" type="ORF">Vbra_3283</name>
</gene>
<dbReference type="Proteomes" id="UP000041254">
    <property type="component" value="Unassembled WGS sequence"/>
</dbReference>
<dbReference type="InParanoid" id="A0A0G4G956"/>
<dbReference type="AlphaFoldDB" id="A0A0G4G956"/>